<dbReference type="Pfam" id="PF00112">
    <property type="entry name" value="Peptidase_C1"/>
    <property type="match status" value="1"/>
</dbReference>
<dbReference type="InterPro" id="IPR036582">
    <property type="entry name" value="Mao_N_sf"/>
</dbReference>
<dbReference type="SUPFAM" id="SSF55383">
    <property type="entry name" value="Copper amine oxidase, domain N"/>
    <property type="match status" value="1"/>
</dbReference>
<dbReference type="InterPro" id="IPR012854">
    <property type="entry name" value="Cu_amine_oxidase-like_N"/>
</dbReference>
<dbReference type="EMBL" id="ACIP02000001">
    <property type="protein sequence ID" value="EEP28840.1"/>
    <property type="molecule type" value="Genomic_DNA"/>
</dbReference>
<dbReference type="eggNOG" id="COG4870">
    <property type="taxonomic scope" value="Bacteria"/>
</dbReference>
<name>C4G817_9FIRM</name>
<dbReference type="Pfam" id="PF18560">
    <property type="entry name" value="Lectin_like"/>
    <property type="match status" value="1"/>
</dbReference>
<dbReference type="InterPro" id="IPR000668">
    <property type="entry name" value="Peptidase_C1A_C"/>
</dbReference>
<dbReference type="CDD" id="cd02619">
    <property type="entry name" value="Peptidase_C1"/>
    <property type="match status" value="1"/>
</dbReference>
<dbReference type="RefSeq" id="WP_006905228.1">
    <property type="nucleotide sequence ID" value="NZ_GG665866.1"/>
</dbReference>
<feature type="domain" description="Peptidase C1A papain C-terminal" evidence="3">
    <location>
        <begin position="180"/>
        <end position="391"/>
    </location>
</feature>
<evidence type="ECO:0000313" key="4">
    <source>
        <dbReference type="EMBL" id="EEP28840.1"/>
    </source>
</evidence>
<dbReference type="AlphaFoldDB" id="C4G817"/>
<evidence type="ECO:0000313" key="5">
    <source>
        <dbReference type="Proteomes" id="UP000003494"/>
    </source>
</evidence>
<evidence type="ECO:0000256" key="2">
    <source>
        <dbReference type="SAM" id="SignalP"/>
    </source>
</evidence>
<organism evidence="4 5">
    <name type="scientific">Shuttleworthella satelles DSM 14600</name>
    <dbReference type="NCBI Taxonomy" id="626523"/>
    <lineage>
        <taxon>Bacteria</taxon>
        <taxon>Bacillati</taxon>
        <taxon>Bacillota</taxon>
        <taxon>Clostridia</taxon>
        <taxon>Lachnospirales</taxon>
        <taxon>Lachnospiraceae</taxon>
        <taxon>Shuttleworthella</taxon>
    </lineage>
</organism>
<dbReference type="InterPro" id="IPR038765">
    <property type="entry name" value="Papain-like_cys_pep_sf"/>
</dbReference>
<sequence length="565" mass="62412">MRYSRRYIAFTLVLALLCGLKFTDSVDQGSQVGNYQNVRQEASAFYPMQAAQINSSRSIKASLDGENINGAFRNILVDEQMELMVSSSLVPELFGAHLSVHEDGRVSYQRGKSSASLFKGSLEATYNKKKVKLSHAPVFERGVCFLPLQDLANWCGYKVDWDLNARTVNISSQGNSKVILPTRFDLRDEEMVSQIRDQGSASECWADAAIGALESSLLPQTKEQYSVTDMVNNNAFGLDSRLGGDYEMAASYLLSWKGPKKTSDDRLDRHVQGVRFPDQNSLSDIKKAVYERGGMTSSLYVDIADADISSASFYSKESNSYCYTGKNRPNHDVIIVGWDDNHKAENFKGNAKEDGAWICQNSWGKDFGESGVFYVSYEDTTIGSQAASYADVEDSDNFKEIYQSDLAGWIGQVGYGSGKIVAANFYTAREDSQVEAAGFYALGKNTRYQVSFVSNIRGSGGLNNRVQVASGLLQDRGFYTIRFDSPKEVGANCKFAVVVELDTPGATQPMAIEYRTGDNRTANIDLKDGEGYISKDGSQWESTEKKISANLCLKAYSNPAARRDQ</sequence>
<dbReference type="STRING" id="626523.GCWU000342_00188"/>
<dbReference type="InterPro" id="IPR040528">
    <property type="entry name" value="Lectin-like"/>
</dbReference>
<comment type="similarity">
    <text evidence="1">Belongs to the peptidase C1 family.</text>
</comment>
<protein>
    <submittedName>
        <fullName evidence="4">Papain family cysteine protease</fullName>
    </submittedName>
</protein>
<evidence type="ECO:0000259" key="3">
    <source>
        <dbReference type="SMART" id="SM00645"/>
    </source>
</evidence>
<dbReference type="Pfam" id="PF07833">
    <property type="entry name" value="Cu_amine_oxidN1"/>
    <property type="match status" value="1"/>
</dbReference>
<feature type="signal peptide" evidence="2">
    <location>
        <begin position="1"/>
        <end position="23"/>
    </location>
</feature>
<dbReference type="GO" id="GO:0006508">
    <property type="term" value="P:proteolysis"/>
    <property type="evidence" value="ECO:0007669"/>
    <property type="project" value="UniProtKB-KW"/>
</dbReference>
<keyword evidence="2" id="KW-0732">Signal</keyword>
<proteinExistence type="inferred from homology"/>
<keyword evidence="4" id="KW-0645">Protease</keyword>
<comment type="caution">
    <text evidence="4">The sequence shown here is derived from an EMBL/GenBank/DDBJ whole genome shotgun (WGS) entry which is preliminary data.</text>
</comment>
<accession>C4G817</accession>
<feature type="chain" id="PRO_5038366315" evidence="2">
    <location>
        <begin position="24"/>
        <end position="565"/>
    </location>
</feature>
<dbReference type="Gene3D" id="3.90.70.10">
    <property type="entry name" value="Cysteine proteinases"/>
    <property type="match status" value="1"/>
</dbReference>
<keyword evidence="4" id="KW-0378">Hydrolase</keyword>
<keyword evidence="5" id="KW-1185">Reference proteome</keyword>
<dbReference type="Proteomes" id="UP000003494">
    <property type="component" value="Unassembled WGS sequence"/>
</dbReference>
<gene>
    <name evidence="4" type="ORF">GCWU000342_00188</name>
</gene>
<dbReference type="GO" id="GO:0008234">
    <property type="term" value="F:cysteine-type peptidase activity"/>
    <property type="evidence" value="ECO:0007669"/>
    <property type="project" value="InterPro"/>
</dbReference>
<dbReference type="HOGENOM" id="CLU_021680_0_1_9"/>
<dbReference type="PANTHER" id="PTHR12411">
    <property type="entry name" value="CYSTEINE PROTEASE FAMILY C1-RELATED"/>
    <property type="match status" value="1"/>
</dbReference>
<dbReference type="InterPro" id="IPR013128">
    <property type="entry name" value="Peptidase_C1A"/>
</dbReference>
<dbReference type="SUPFAM" id="SSF54001">
    <property type="entry name" value="Cysteine proteinases"/>
    <property type="match status" value="1"/>
</dbReference>
<evidence type="ECO:0000256" key="1">
    <source>
        <dbReference type="ARBA" id="ARBA00008455"/>
    </source>
</evidence>
<dbReference type="SMART" id="SM00645">
    <property type="entry name" value="Pept_C1"/>
    <property type="match status" value="1"/>
</dbReference>
<reference evidence="4" key="1">
    <citation type="submission" date="2009-04" db="EMBL/GenBank/DDBJ databases">
        <authorList>
            <person name="Weinstock G."/>
            <person name="Sodergren E."/>
            <person name="Clifton S."/>
            <person name="Fulton L."/>
            <person name="Fulton B."/>
            <person name="Courtney L."/>
            <person name="Fronick C."/>
            <person name="Harrison M."/>
            <person name="Strong C."/>
            <person name="Farmer C."/>
            <person name="Delahaunty K."/>
            <person name="Markovic C."/>
            <person name="Hall O."/>
            <person name="Minx P."/>
            <person name="Tomlinson C."/>
            <person name="Mitreva M."/>
            <person name="Nelson J."/>
            <person name="Hou S."/>
            <person name="Wollam A."/>
            <person name="Pepin K.H."/>
            <person name="Johnson M."/>
            <person name="Bhonagiri V."/>
            <person name="Nash W.E."/>
            <person name="Warren W."/>
            <person name="Chinwalla A."/>
            <person name="Mardis E.R."/>
            <person name="Wilson R.K."/>
        </authorList>
    </citation>
    <scope>NUCLEOTIDE SEQUENCE [LARGE SCALE GENOMIC DNA]</scope>
    <source>
        <strain evidence="4">DSM 14600</strain>
    </source>
</reference>